<evidence type="ECO:0000259" key="1">
    <source>
        <dbReference type="Pfam" id="PF13566"/>
    </source>
</evidence>
<protein>
    <submittedName>
        <fullName evidence="2">DNA metabolism protein</fullName>
    </submittedName>
</protein>
<organism evidence="2 3">
    <name type="scientific">Hymenobacter oligotrophus</name>
    <dbReference type="NCBI Taxonomy" id="2319843"/>
    <lineage>
        <taxon>Bacteria</taxon>
        <taxon>Pseudomonadati</taxon>
        <taxon>Bacteroidota</taxon>
        <taxon>Cytophagia</taxon>
        <taxon>Cytophagales</taxon>
        <taxon>Hymenobacteraceae</taxon>
        <taxon>Hymenobacter</taxon>
    </lineage>
</organism>
<dbReference type="EMBL" id="CP032317">
    <property type="protein sequence ID" value="AYA37286.1"/>
    <property type="molecule type" value="Genomic_DNA"/>
</dbReference>
<reference evidence="2 3" key="1">
    <citation type="submission" date="2018-09" db="EMBL/GenBank/DDBJ databases">
        <title>Hymenobacter medium sp. nov., isolated from R2A medium.</title>
        <authorList>
            <person name="Yingchao G."/>
        </authorList>
    </citation>
    <scope>NUCLEOTIDE SEQUENCE [LARGE SCALE GENOMIC DNA]</scope>
    <source>
        <strain evidence="3">sh-6</strain>
    </source>
</reference>
<evidence type="ECO:0000313" key="3">
    <source>
        <dbReference type="Proteomes" id="UP000262802"/>
    </source>
</evidence>
<dbReference type="NCBIfam" id="TIGR03915">
    <property type="entry name" value="SAM_7_link_chp"/>
    <property type="match status" value="1"/>
</dbReference>
<dbReference type="OrthoDB" id="5290748at2"/>
<feature type="domain" description="DUF4130" evidence="1">
    <location>
        <begin position="113"/>
        <end position="285"/>
    </location>
</feature>
<accession>A0A3B7RDG7</accession>
<dbReference type="KEGG" id="hyh:D3Y59_09615"/>
<dbReference type="InterPro" id="IPR023875">
    <property type="entry name" value="DNA_repair_put"/>
</dbReference>
<name>A0A3B7RDG7_9BACT</name>
<dbReference type="InterPro" id="IPR025404">
    <property type="entry name" value="DUF4130"/>
</dbReference>
<keyword evidence="3" id="KW-1185">Reference proteome</keyword>
<dbReference type="Pfam" id="PF13566">
    <property type="entry name" value="DUF4130"/>
    <property type="match status" value="1"/>
</dbReference>
<dbReference type="RefSeq" id="WP_119444860.1">
    <property type="nucleotide sequence ID" value="NZ_CP032317.1"/>
</dbReference>
<dbReference type="Proteomes" id="UP000262802">
    <property type="component" value="Chromosome"/>
</dbReference>
<proteinExistence type="predicted"/>
<gene>
    <name evidence="2" type="ORF">D3Y59_09615</name>
</gene>
<evidence type="ECO:0000313" key="2">
    <source>
        <dbReference type="EMBL" id="AYA37286.1"/>
    </source>
</evidence>
<dbReference type="AlphaFoldDB" id="A0A3B7RDG7"/>
<sequence>MKPTRRTNLPAKANAAAGVRRIAPLPPSFDGTARFTYDGSFDGLLCVLLACWESRRWPEAIQSEDAAQGGLFSETRFVPSDEARARRVWEGMLKYMPAEARTNLYKTFLSESPERELLIFRYTQMAIEAGGQDISENFGNDTVRAVADITKQMFREKHRMEAFVRFEKTHDGLFHATIEPDYDVLPLIAEHFTKRYADQRWLIFDRRRRYGLYYDLERTDIVSFDAEAGQQGSNSAVSAAVLDEREPLFQSLWQTYFDHVNIPERRNIKLHRRHMPKRYWKYLTEKQPRERHFRPIDNKQRPAQ</sequence>